<keyword evidence="3" id="KW-0328">Glycosyltransferase</keyword>
<dbReference type="RefSeq" id="WP_083055558.1">
    <property type="nucleotide sequence ID" value="NZ_JACKVM010000008.1"/>
</dbReference>
<dbReference type="STRING" id="564198.BST17_03630"/>
<dbReference type="AlphaFoldDB" id="A0A1W9Z347"/>
<keyword evidence="2" id="KW-1003">Cell membrane</keyword>
<feature type="transmembrane region" description="Helical" evidence="8">
    <location>
        <begin position="180"/>
        <end position="202"/>
    </location>
</feature>
<evidence type="ECO:0000256" key="7">
    <source>
        <dbReference type="ARBA" id="ARBA00023136"/>
    </source>
</evidence>
<keyword evidence="7 8" id="KW-0472">Membrane</keyword>
<evidence type="ECO:0000313" key="10">
    <source>
        <dbReference type="Proteomes" id="UP000192366"/>
    </source>
</evidence>
<evidence type="ECO:0000256" key="3">
    <source>
        <dbReference type="ARBA" id="ARBA00022676"/>
    </source>
</evidence>
<evidence type="ECO:0000256" key="4">
    <source>
        <dbReference type="ARBA" id="ARBA00022679"/>
    </source>
</evidence>
<dbReference type="InterPro" id="IPR050297">
    <property type="entry name" value="LipidA_mod_glycosyltrf_83"/>
</dbReference>
<proteinExistence type="predicted"/>
<dbReference type="GO" id="GO:0016763">
    <property type="term" value="F:pentosyltransferase activity"/>
    <property type="evidence" value="ECO:0007669"/>
    <property type="project" value="TreeGrafter"/>
</dbReference>
<keyword evidence="6 8" id="KW-1133">Transmembrane helix</keyword>
<sequence length="555" mass="59969">MTDRRIKFAIFFLAVTVYLAVGWWLQIRHGFIMGDTLSRVASTQAVLFSRDPHLAAVGFIFTPVAAMVQIPAILFSDIWADLAGRAFSGTLMSSLFMAGAAVQIFSMGCDRGIPRGYALTITALFAFNPMIVFYGSNGMSEAPFIFFMTWAVRRLIMWMVDDDVHHLVTAGGVAMGLAYLTRYDALASVGAAGLIVGVTTYLRARTPPRIRRTVMDMLIVSGPGVAAFLGWAAAGWLITGEAFAQFTSQYGNAAILEQSGQTAPTFTDGIGFAAVCVMLLAPTLLPLALWAVMQRWGRPNWQMLVVPLAMYGAVLGFQAVSYAQGSTFPFLRFFIIAIPMAATLALLGVPDGVPAPAKRRGRYAPPVAPTVDTSRRSPAVYVAVAATLAIGIPVTVIGMGRSDYAPQEYGLGAVVAPEPDNVTEHKAIEHRIARTFLTERRIAAHLDSLDLPDSSVITDTVYGFAVLAATDRPRVFVIPSDPDFTELLNDPSERGIKYLLAVPPIGRGASDALNLRYPTLYDTGAEVATLELEIPNDGDGQPDWRLYRVNEPTDG</sequence>
<dbReference type="PANTHER" id="PTHR33908:SF11">
    <property type="entry name" value="MEMBRANE PROTEIN"/>
    <property type="match status" value="1"/>
</dbReference>
<gene>
    <name evidence="9" type="ORF">BST17_03630</name>
</gene>
<evidence type="ECO:0000256" key="2">
    <source>
        <dbReference type="ARBA" id="ARBA00022475"/>
    </source>
</evidence>
<feature type="transmembrane region" description="Helical" evidence="8">
    <location>
        <begin position="86"/>
        <end position="105"/>
    </location>
</feature>
<evidence type="ECO:0000313" key="9">
    <source>
        <dbReference type="EMBL" id="ORA06741.1"/>
    </source>
</evidence>
<feature type="transmembrane region" description="Helical" evidence="8">
    <location>
        <begin position="214"/>
        <end position="238"/>
    </location>
</feature>
<evidence type="ECO:0000256" key="8">
    <source>
        <dbReference type="SAM" id="Phobius"/>
    </source>
</evidence>
<dbReference type="GO" id="GO:0005886">
    <property type="term" value="C:plasma membrane"/>
    <property type="evidence" value="ECO:0007669"/>
    <property type="project" value="UniProtKB-SubCell"/>
</dbReference>
<evidence type="ECO:0000256" key="1">
    <source>
        <dbReference type="ARBA" id="ARBA00004651"/>
    </source>
</evidence>
<dbReference type="Proteomes" id="UP000192366">
    <property type="component" value="Unassembled WGS sequence"/>
</dbReference>
<feature type="transmembrane region" description="Helical" evidence="8">
    <location>
        <begin position="270"/>
        <end position="292"/>
    </location>
</feature>
<comment type="subcellular location">
    <subcellularLocation>
        <location evidence="1">Cell membrane</location>
        <topology evidence="1">Multi-pass membrane protein</topology>
    </subcellularLocation>
</comment>
<reference evidence="9 10" key="1">
    <citation type="submission" date="2017-02" db="EMBL/GenBank/DDBJ databases">
        <title>The new phylogeny of genus Mycobacterium.</title>
        <authorList>
            <person name="Tortoli E."/>
            <person name="Trovato A."/>
            <person name="Cirillo D.M."/>
        </authorList>
    </citation>
    <scope>NUCLEOTIDE SEQUENCE [LARGE SCALE GENOMIC DNA]</scope>
    <source>
        <strain evidence="9 10">DSM 45578</strain>
    </source>
</reference>
<dbReference type="OrthoDB" id="3276839at2"/>
<evidence type="ECO:0000256" key="5">
    <source>
        <dbReference type="ARBA" id="ARBA00022692"/>
    </source>
</evidence>
<keyword evidence="10" id="KW-1185">Reference proteome</keyword>
<feature type="transmembrane region" description="Helical" evidence="8">
    <location>
        <begin position="54"/>
        <end position="74"/>
    </location>
</feature>
<keyword evidence="5 8" id="KW-0812">Transmembrane</keyword>
<accession>A0A1W9Z347</accession>
<dbReference type="EMBL" id="MVHJ01000002">
    <property type="protein sequence ID" value="ORA06741.1"/>
    <property type="molecule type" value="Genomic_DNA"/>
</dbReference>
<comment type="caution">
    <text evidence="9">The sequence shown here is derived from an EMBL/GenBank/DDBJ whole genome shotgun (WGS) entry which is preliminary data.</text>
</comment>
<keyword evidence="4" id="KW-0808">Transferase</keyword>
<feature type="transmembrane region" description="Helical" evidence="8">
    <location>
        <begin position="379"/>
        <end position="399"/>
    </location>
</feature>
<name>A0A1W9Z347_MYCBA</name>
<protein>
    <submittedName>
        <fullName evidence="9">ABC transporter</fullName>
    </submittedName>
</protein>
<dbReference type="GO" id="GO:0009103">
    <property type="term" value="P:lipopolysaccharide biosynthetic process"/>
    <property type="evidence" value="ECO:0007669"/>
    <property type="project" value="UniProtKB-ARBA"/>
</dbReference>
<feature type="transmembrane region" description="Helical" evidence="8">
    <location>
        <begin position="330"/>
        <end position="349"/>
    </location>
</feature>
<feature type="transmembrane region" description="Helical" evidence="8">
    <location>
        <begin position="7"/>
        <end position="25"/>
    </location>
</feature>
<evidence type="ECO:0000256" key="6">
    <source>
        <dbReference type="ARBA" id="ARBA00022989"/>
    </source>
</evidence>
<organism evidence="9 10">
    <name type="scientific">Mycolicibacterium bacteremicum</name>
    <name type="common">Mycobacterium bacteremicum</name>
    <dbReference type="NCBI Taxonomy" id="564198"/>
    <lineage>
        <taxon>Bacteria</taxon>
        <taxon>Bacillati</taxon>
        <taxon>Actinomycetota</taxon>
        <taxon>Actinomycetes</taxon>
        <taxon>Mycobacteriales</taxon>
        <taxon>Mycobacteriaceae</taxon>
        <taxon>Mycolicibacterium</taxon>
    </lineage>
</organism>
<dbReference type="PANTHER" id="PTHR33908">
    <property type="entry name" value="MANNOSYLTRANSFERASE YKCB-RELATED"/>
    <property type="match status" value="1"/>
</dbReference>
<feature type="transmembrane region" description="Helical" evidence="8">
    <location>
        <begin position="304"/>
        <end position="324"/>
    </location>
</feature>